<comment type="caution">
    <text evidence="7">The sequence shown here is derived from an EMBL/GenBank/DDBJ whole genome shotgun (WGS) entry which is preliminary data.</text>
</comment>
<dbReference type="InterPro" id="IPR027417">
    <property type="entry name" value="P-loop_NTPase"/>
</dbReference>
<dbReference type="PANTHER" id="PTHR12784">
    <property type="entry name" value="STEERIN"/>
    <property type="match status" value="1"/>
</dbReference>
<accession>A0A8J5JLW9</accession>
<feature type="region of interest" description="Disordered" evidence="4">
    <location>
        <begin position="259"/>
        <end position="323"/>
    </location>
</feature>
<dbReference type="Proteomes" id="UP000747542">
    <property type="component" value="Unassembled WGS sequence"/>
</dbReference>
<feature type="domain" description="CortBP2/NAV1-like AAA+ ATPase lid" evidence="6">
    <location>
        <begin position="763"/>
        <end position="868"/>
    </location>
</feature>
<dbReference type="GO" id="GO:0022008">
    <property type="term" value="P:neurogenesis"/>
    <property type="evidence" value="ECO:0007669"/>
    <property type="project" value="InterPro"/>
</dbReference>
<evidence type="ECO:0000313" key="7">
    <source>
        <dbReference type="EMBL" id="KAG7156793.1"/>
    </source>
</evidence>
<evidence type="ECO:0000313" key="8">
    <source>
        <dbReference type="Proteomes" id="UP000747542"/>
    </source>
</evidence>
<dbReference type="AlphaFoldDB" id="A0A8J5JLW9"/>
<keyword evidence="2 3" id="KW-0175">Coiled coil</keyword>
<organism evidence="7 8">
    <name type="scientific">Homarus americanus</name>
    <name type="common">American lobster</name>
    <dbReference type="NCBI Taxonomy" id="6706"/>
    <lineage>
        <taxon>Eukaryota</taxon>
        <taxon>Metazoa</taxon>
        <taxon>Ecdysozoa</taxon>
        <taxon>Arthropoda</taxon>
        <taxon>Crustacea</taxon>
        <taxon>Multicrustacea</taxon>
        <taxon>Malacostraca</taxon>
        <taxon>Eumalacostraca</taxon>
        <taxon>Eucarida</taxon>
        <taxon>Decapoda</taxon>
        <taxon>Pleocyemata</taxon>
        <taxon>Astacidea</taxon>
        <taxon>Nephropoidea</taxon>
        <taxon>Nephropidae</taxon>
        <taxon>Homarus</taxon>
    </lineage>
</organism>
<name>A0A8J5JLW9_HOMAM</name>
<feature type="compositionally biased region" description="Polar residues" evidence="4">
    <location>
        <begin position="261"/>
        <end position="283"/>
    </location>
</feature>
<evidence type="ECO:0000256" key="1">
    <source>
        <dbReference type="ARBA" id="ARBA00006255"/>
    </source>
</evidence>
<dbReference type="Pfam" id="PF25408">
    <property type="entry name" value="AAA_lid_NAV1"/>
    <property type="match status" value="1"/>
</dbReference>
<gene>
    <name evidence="7" type="primary">NAV2-L</name>
    <name evidence="7" type="ORF">Hamer_G023767</name>
</gene>
<protein>
    <submittedName>
        <fullName evidence="7">Neuron navigator 2-like</fullName>
    </submittedName>
</protein>
<sequence length="1189" mass="128725">MTELGYATLPRGPRLPIIHNGFHNHNGHLPNGHLPNSTTTPTSQGLPQVPTLAVNGGLINGCVRNNGSPGGRAVHDGFATIRSGGGKRGRARSTPSVTSETRTTACHHGCCNTGGRAWAMEPLWEERGIAETPGAVPITRRDRSQLPWWEVATRRSKYRSCPAFSQASMVSALEQTMSSVTDKLERLASSPDLKETEAAELRKTAAVLRQQSSAVCQSVNSGYFGMERQLSCDSVSSVTSTVSGASLSSYASLGSRSLSATHTPHYNPHNLSHTQSDSLNPPNQAKLKKRSWLRSSFRRAFGRHGRKRSKQTGEGNPDEIPQELPLHHTVNAAVRHLPPPPPSSQSVLVQQQQRNQILGTLQRKQSLLKQQKQQQEATEKERVLTDCRLEVLSAQHQLQAQADTIARLQAEVTGLREENGRLVSLVRGQCGAAADSLLTPLTNTFTSLTLSHASVNGGNTSPREEGRRVKVVVVNQPDLTSIHNAAAVALDPNNSTHIGNINVESKTTWEELDTLMSNSLKDYWNRVDPVSALGLDPDSVLCYRVEDVVRSSDLPRPELLPYGYCVGDVDALHVWLKDGETIGSVSAASFTSVTPATSLKRLASLLVEHRRLVLAGPPAAGKTSLARTLAQFFVVNSGRELSEDAIKIFKVNGTNTLELCQLLSSMWPRGLTSGRSASSLSSASTCNSVSASSITTDNIQNLPAVIILDDLHTAGGVVETLQRCLPVTVHTGPAIIATCCPTAALSTHGLHLAPNRNQVVAAEVAANTRLPDAHHLAEWLTRLWLHLNTVLSGHCGSHEVGIGPGLLMDCPLGQEETQAWFTEVWNTRLVPCIKTTVRASASTNSGMLDTWTDPLDWVLATYPWPNNAACGSDQLTRIPASDMSQQDTTGVPSSRTMSPRRHYVPLSARQQNQKFESVYAVPQLLPQVPVIIGGGTQGTGQTVSISQRNNKTCNSNQIMSSHINDILNKTEDIQTIYSNIGSESYVMATVRRGSDSSACMNQVRSLASLISNGGSGGEITVTPGPDNNRKFSTCTVGRTNSNNINQTGFIKPQNKLASPRENECNAKNMNEDEGLLSSEDESMESDNIMMEQVHNEKTFRVQNQNDCISTEADTSPVEYISQVSNDKDKVAMETEPLLNRKPQSLDVLAKNAINAIGFGPECVRIIRAVGPKQDLKGMAQELTTTFKPV</sequence>
<reference evidence="7" key="1">
    <citation type="journal article" date="2021" name="Sci. Adv.">
        <title>The American lobster genome reveals insights on longevity, neural, and immune adaptations.</title>
        <authorList>
            <person name="Polinski J.M."/>
            <person name="Zimin A.V."/>
            <person name="Clark K.F."/>
            <person name="Kohn A.B."/>
            <person name="Sadowski N."/>
            <person name="Timp W."/>
            <person name="Ptitsyn A."/>
            <person name="Khanna P."/>
            <person name="Romanova D.Y."/>
            <person name="Williams P."/>
            <person name="Greenwood S.J."/>
            <person name="Moroz L.L."/>
            <person name="Walt D.R."/>
            <person name="Bodnar A.G."/>
        </authorList>
    </citation>
    <scope>NUCLEOTIDE SEQUENCE</scope>
    <source>
        <strain evidence="7">GMGI-L3</strain>
    </source>
</reference>
<evidence type="ECO:0000256" key="3">
    <source>
        <dbReference type="SAM" id="Coils"/>
    </source>
</evidence>
<dbReference type="EMBL" id="JAHLQT010038733">
    <property type="protein sequence ID" value="KAG7156793.1"/>
    <property type="molecule type" value="Genomic_DNA"/>
</dbReference>
<evidence type="ECO:0000256" key="2">
    <source>
        <dbReference type="ARBA" id="ARBA00023054"/>
    </source>
</evidence>
<evidence type="ECO:0000259" key="5">
    <source>
        <dbReference type="Pfam" id="PF23092"/>
    </source>
</evidence>
<evidence type="ECO:0000259" key="6">
    <source>
        <dbReference type="Pfam" id="PF25408"/>
    </source>
</evidence>
<dbReference type="InterPro" id="IPR057126">
    <property type="entry name" value="NAV1-like_ubiquitin-like"/>
</dbReference>
<keyword evidence="8" id="KW-1185">Reference proteome</keyword>
<feature type="region of interest" description="Disordered" evidence="4">
    <location>
        <begin position="23"/>
        <end position="45"/>
    </location>
</feature>
<dbReference type="InterPro" id="IPR039041">
    <property type="entry name" value="Nav/unc-53"/>
</dbReference>
<feature type="compositionally biased region" description="Low complexity" evidence="4">
    <location>
        <begin position="23"/>
        <end position="36"/>
    </location>
</feature>
<evidence type="ECO:0000256" key="4">
    <source>
        <dbReference type="SAM" id="MobiDB-lite"/>
    </source>
</evidence>
<dbReference type="InterPro" id="IPR057568">
    <property type="entry name" value="CortBP2_NAV1-like_AAA_lid"/>
</dbReference>
<feature type="compositionally biased region" description="Basic residues" evidence="4">
    <location>
        <begin position="286"/>
        <end position="310"/>
    </location>
</feature>
<proteinExistence type="inferred from homology"/>
<feature type="coiled-coil region" evidence="3">
    <location>
        <begin position="361"/>
        <end position="418"/>
    </location>
</feature>
<feature type="domain" description="Neuron navigator 1-like ubiquitin-like" evidence="5">
    <location>
        <begin position="465"/>
        <end position="574"/>
    </location>
</feature>
<dbReference type="Pfam" id="PF23092">
    <property type="entry name" value="Ubiquitin_6"/>
    <property type="match status" value="1"/>
</dbReference>
<dbReference type="PANTHER" id="PTHR12784:SF28">
    <property type="entry name" value="PROTEIN SICKIE"/>
    <property type="match status" value="1"/>
</dbReference>
<comment type="similarity">
    <text evidence="1">Belongs to the Nav/unc-53 family.</text>
</comment>
<dbReference type="SUPFAM" id="SSF52540">
    <property type="entry name" value="P-loop containing nucleoside triphosphate hydrolases"/>
    <property type="match status" value="1"/>
</dbReference>
<dbReference type="Gene3D" id="3.40.50.300">
    <property type="entry name" value="P-loop containing nucleotide triphosphate hydrolases"/>
    <property type="match status" value="1"/>
</dbReference>